<comment type="caution">
    <text evidence="1">The sequence shown here is derived from an EMBL/GenBank/DDBJ whole genome shotgun (WGS) entry which is preliminary data.</text>
</comment>
<reference evidence="1" key="2">
    <citation type="journal article" date="2022" name="New Phytol.">
        <title>Evolutionary transition to the ectomycorrhizal habit in the genomes of a hyperdiverse lineage of mushroom-forming fungi.</title>
        <authorList>
            <person name="Looney B."/>
            <person name="Miyauchi S."/>
            <person name="Morin E."/>
            <person name="Drula E."/>
            <person name="Courty P.E."/>
            <person name="Kohler A."/>
            <person name="Kuo A."/>
            <person name="LaButti K."/>
            <person name="Pangilinan J."/>
            <person name="Lipzen A."/>
            <person name="Riley R."/>
            <person name="Andreopoulos W."/>
            <person name="He G."/>
            <person name="Johnson J."/>
            <person name="Nolan M."/>
            <person name="Tritt A."/>
            <person name="Barry K.W."/>
            <person name="Grigoriev I.V."/>
            <person name="Nagy L.G."/>
            <person name="Hibbett D."/>
            <person name="Henrissat B."/>
            <person name="Matheny P.B."/>
            <person name="Labbe J."/>
            <person name="Martin F.M."/>
        </authorList>
    </citation>
    <scope>NUCLEOTIDE SEQUENCE</scope>
    <source>
        <strain evidence="1">FP105234-sp</strain>
    </source>
</reference>
<evidence type="ECO:0000313" key="2">
    <source>
        <dbReference type="Proteomes" id="UP000814033"/>
    </source>
</evidence>
<keyword evidence="2" id="KW-1185">Reference proteome</keyword>
<accession>A0ACB8R6K8</accession>
<dbReference type="EMBL" id="MU276267">
    <property type="protein sequence ID" value="KAI0039754.1"/>
    <property type="molecule type" value="Genomic_DNA"/>
</dbReference>
<name>A0ACB8R6K8_9AGAM</name>
<proteinExistence type="predicted"/>
<dbReference type="Proteomes" id="UP000814033">
    <property type="component" value="Unassembled WGS sequence"/>
</dbReference>
<protein>
    <submittedName>
        <fullName evidence="1">Uncharacterized protein</fullName>
    </submittedName>
</protein>
<gene>
    <name evidence="1" type="ORF">FA95DRAFT_990388</name>
</gene>
<reference evidence="1" key="1">
    <citation type="submission" date="2021-02" db="EMBL/GenBank/DDBJ databases">
        <authorList>
            <consortium name="DOE Joint Genome Institute"/>
            <person name="Ahrendt S."/>
            <person name="Looney B.P."/>
            <person name="Miyauchi S."/>
            <person name="Morin E."/>
            <person name="Drula E."/>
            <person name="Courty P.E."/>
            <person name="Chicoki N."/>
            <person name="Fauchery L."/>
            <person name="Kohler A."/>
            <person name="Kuo A."/>
            <person name="Labutti K."/>
            <person name="Pangilinan J."/>
            <person name="Lipzen A."/>
            <person name="Riley R."/>
            <person name="Andreopoulos W."/>
            <person name="He G."/>
            <person name="Johnson J."/>
            <person name="Barry K.W."/>
            <person name="Grigoriev I.V."/>
            <person name="Nagy L."/>
            <person name="Hibbett D."/>
            <person name="Henrissat B."/>
            <person name="Matheny P.B."/>
            <person name="Labbe J."/>
            <person name="Martin F."/>
        </authorList>
    </citation>
    <scope>NUCLEOTIDE SEQUENCE</scope>
    <source>
        <strain evidence="1">FP105234-sp</strain>
    </source>
</reference>
<sequence length="153" mass="16872">MDVSIAELLEPVAARPRAQHRHRNNPADRAEDGCESARQAPAHPTLPQTRRYAIVSRTTNTPARPTLSAKTCPPPVQICRRQCRGIRASEKVEGRIHARQLAQRGSALQLDMARHPRWSSRAAVTQPLVVCDQSDVSNPAYDTPSASISCSRH</sequence>
<evidence type="ECO:0000313" key="1">
    <source>
        <dbReference type="EMBL" id="KAI0039754.1"/>
    </source>
</evidence>
<organism evidence="1 2">
    <name type="scientific">Auriscalpium vulgare</name>
    <dbReference type="NCBI Taxonomy" id="40419"/>
    <lineage>
        <taxon>Eukaryota</taxon>
        <taxon>Fungi</taxon>
        <taxon>Dikarya</taxon>
        <taxon>Basidiomycota</taxon>
        <taxon>Agaricomycotina</taxon>
        <taxon>Agaricomycetes</taxon>
        <taxon>Russulales</taxon>
        <taxon>Auriscalpiaceae</taxon>
        <taxon>Auriscalpium</taxon>
    </lineage>
</organism>